<reference evidence="2" key="2">
    <citation type="submission" date="2020-09" db="EMBL/GenBank/DDBJ databases">
        <authorList>
            <person name="Sun Q."/>
            <person name="Ohkuma M."/>
        </authorList>
    </citation>
    <scope>NUCLEOTIDE SEQUENCE</scope>
    <source>
        <strain evidence="2">JCM 4490</strain>
    </source>
</reference>
<comment type="caution">
    <text evidence="2">The sequence shown here is derived from an EMBL/GenBank/DDBJ whole genome shotgun (WGS) entry which is preliminary data.</text>
</comment>
<gene>
    <name evidence="2" type="ORF">GCM10010503_14590</name>
</gene>
<evidence type="ECO:0000313" key="2">
    <source>
        <dbReference type="EMBL" id="GGW39400.1"/>
    </source>
</evidence>
<evidence type="ECO:0000256" key="1">
    <source>
        <dbReference type="SAM" id="MobiDB-lite"/>
    </source>
</evidence>
<name>A0A918J175_9ACTN</name>
<protein>
    <submittedName>
        <fullName evidence="2">Uncharacterized protein</fullName>
    </submittedName>
</protein>
<dbReference type="EMBL" id="BMUE01000002">
    <property type="protein sequence ID" value="GGW39400.1"/>
    <property type="molecule type" value="Genomic_DNA"/>
</dbReference>
<dbReference type="AlphaFoldDB" id="A0A918J175"/>
<reference evidence="2" key="1">
    <citation type="journal article" date="2014" name="Int. J. Syst. Evol. Microbiol.">
        <title>Complete genome sequence of Corynebacterium casei LMG S-19264T (=DSM 44701T), isolated from a smear-ripened cheese.</title>
        <authorList>
            <consortium name="US DOE Joint Genome Institute (JGI-PGF)"/>
            <person name="Walter F."/>
            <person name="Albersmeier A."/>
            <person name="Kalinowski J."/>
            <person name="Ruckert C."/>
        </authorList>
    </citation>
    <scope>NUCLEOTIDE SEQUENCE</scope>
    <source>
        <strain evidence="2">JCM 4490</strain>
    </source>
</reference>
<feature type="region of interest" description="Disordered" evidence="1">
    <location>
        <begin position="24"/>
        <end position="73"/>
    </location>
</feature>
<organism evidence="2 3">
    <name type="scientific">Streptomyces lucensis JCM 4490</name>
    <dbReference type="NCBI Taxonomy" id="1306176"/>
    <lineage>
        <taxon>Bacteria</taxon>
        <taxon>Bacillati</taxon>
        <taxon>Actinomycetota</taxon>
        <taxon>Actinomycetes</taxon>
        <taxon>Kitasatosporales</taxon>
        <taxon>Streptomycetaceae</taxon>
        <taxon>Streptomyces</taxon>
    </lineage>
</organism>
<sequence length="73" mass="7558">MTVLGHAAAVLGGVGQFVAVEHDDVVHDRRQRRGGEQAGRTGAYDNSSGRLHGSLPSAPGGSRRARASCFDDG</sequence>
<accession>A0A918J175</accession>
<evidence type="ECO:0000313" key="3">
    <source>
        <dbReference type="Proteomes" id="UP000620224"/>
    </source>
</evidence>
<keyword evidence="3" id="KW-1185">Reference proteome</keyword>
<dbReference type="Proteomes" id="UP000620224">
    <property type="component" value="Unassembled WGS sequence"/>
</dbReference>
<proteinExistence type="predicted"/>